<evidence type="ECO:0000259" key="4">
    <source>
        <dbReference type="PROSITE" id="PS50987"/>
    </source>
</evidence>
<gene>
    <name evidence="5" type="ORF">A3C16_05840</name>
</gene>
<dbReference type="AlphaFoldDB" id="A0A1G2KQV2"/>
<dbReference type="Proteomes" id="UP000177811">
    <property type="component" value="Unassembled WGS sequence"/>
</dbReference>
<dbReference type="EMBL" id="MHQL01000053">
    <property type="protein sequence ID" value="OHA01808.1"/>
    <property type="molecule type" value="Genomic_DNA"/>
</dbReference>
<dbReference type="Pfam" id="PF01022">
    <property type="entry name" value="HTH_5"/>
    <property type="match status" value="1"/>
</dbReference>
<evidence type="ECO:0000256" key="3">
    <source>
        <dbReference type="ARBA" id="ARBA00023163"/>
    </source>
</evidence>
<organism evidence="5 6">
    <name type="scientific">Candidatus Sungbacteria bacterium RIFCSPHIGHO2_02_FULL_51_29</name>
    <dbReference type="NCBI Taxonomy" id="1802273"/>
    <lineage>
        <taxon>Bacteria</taxon>
        <taxon>Candidatus Sungiibacteriota</taxon>
    </lineage>
</organism>
<keyword evidence="2" id="KW-0238">DNA-binding</keyword>
<comment type="caution">
    <text evidence="5">The sequence shown here is derived from an EMBL/GenBank/DDBJ whole genome shotgun (WGS) entry which is preliminary data.</text>
</comment>
<name>A0A1G2KQV2_9BACT</name>
<proteinExistence type="predicted"/>
<dbReference type="NCBIfam" id="NF033788">
    <property type="entry name" value="HTH_metalloreg"/>
    <property type="match status" value="1"/>
</dbReference>
<feature type="domain" description="HTH arsR-type" evidence="4">
    <location>
        <begin position="1"/>
        <end position="88"/>
    </location>
</feature>
<dbReference type="CDD" id="cd00090">
    <property type="entry name" value="HTH_ARSR"/>
    <property type="match status" value="1"/>
</dbReference>
<dbReference type="GO" id="GO:0003700">
    <property type="term" value="F:DNA-binding transcription factor activity"/>
    <property type="evidence" value="ECO:0007669"/>
    <property type="project" value="InterPro"/>
</dbReference>
<dbReference type="InterPro" id="IPR036390">
    <property type="entry name" value="WH_DNA-bd_sf"/>
</dbReference>
<dbReference type="Gene3D" id="1.10.10.10">
    <property type="entry name" value="Winged helix-like DNA-binding domain superfamily/Winged helix DNA-binding domain"/>
    <property type="match status" value="1"/>
</dbReference>
<accession>A0A1G2KQV2</accession>
<dbReference type="InterPro" id="IPR011991">
    <property type="entry name" value="ArsR-like_HTH"/>
</dbReference>
<reference evidence="5 6" key="1">
    <citation type="journal article" date="2016" name="Nat. Commun.">
        <title>Thousands of microbial genomes shed light on interconnected biogeochemical processes in an aquifer system.</title>
        <authorList>
            <person name="Anantharaman K."/>
            <person name="Brown C.T."/>
            <person name="Hug L.A."/>
            <person name="Sharon I."/>
            <person name="Castelle C.J."/>
            <person name="Probst A.J."/>
            <person name="Thomas B.C."/>
            <person name="Singh A."/>
            <person name="Wilkins M.J."/>
            <person name="Karaoz U."/>
            <person name="Brodie E.L."/>
            <person name="Williams K.H."/>
            <person name="Hubbard S.S."/>
            <person name="Banfield J.F."/>
        </authorList>
    </citation>
    <scope>NUCLEOTIDE SEQUENCE [LARGE SCALE GENOMIC DNA]</scope>
</reference>
<evidence type="ECO:0000313" key="5">
    <source>
        <dbReference type="EMBL" id="OHA01808.1"/>
    </source>
</evidence>
<evidence type="ECO:0000313" key="6">
    <source>
        <dbReference type="Proteomes" id="UP000177811"/>
    </source>
</evidence>
<sequence length="88" mass="9878">MKERHLEKIVKALANRRRLAIMRYLKAEKEATVGDIAGAIKLSFKATSKHLQILSSADVVERNQRGLSADYHLSPEQNPVVRALISIL</sequence>
<dbReference type="InterPro" id="IPR051081">
    <property type="entry name" value="HTH_MetalResp_TranReg"/>
</dbReference>
<dbReference type="PANTHER" id="PTHR33154">
    <property type="entry name" value="TRANSCRIPTIONAL REGULATOR, ARSR FAMILY"/>
    <property type="match status" value="1"/>
</dbReference>
<dbReference type="InterPro" id="IPR001845">
    <property type="entry name" value="HTH_ArsR_DNA-bd_dom"/>
</dbReference>
<keyword evidence="3" id="KW-0804">Transcription</keyword>
<dbReference type="SUPFAM" id="SSF46785">
    <property type="entry name" value="Winged helix' DNA-binding domain"/>
    <property type="match status" value="1"/>
</dbReference>
<dbReference type="SMART" id="SM00418">
    <property type="entry name" value="HTH_ARSR"/>
    <property type="match status" value="1"/>
</dbReference>
<dbReference type="PROSITE" id="PS50987">
    <property type="entry name" value="HTH_ARSR_2"/>
    <property type="match status" value="1"/>
</dbReference>
<protein>
    <recommendedName>
        <fullName evidence="4">HTH arsR-type domain-containing protein</fullName>
    </recommendedName>
</protein>
<dbReference type="PANTHER" id="PTHR33154:SF33">
    <property type="entry name" value="TRANSCRIPTIONAL REPRESSOR SDPR"/>
    <property type="match status" value="1"/>
</dbReference>
<keyword evidence="1" id="KW-0805">Transcription regulation</keyword>
<evidence type="ECO:0000256" key="1">
    <source>
        <dbReference type="ARBA" id="ARBA00023015"/>
    </source>
</evidence>
<dbReference type="PRINTS" id="PR00778">
    <property type="entry name" value="HTHARSR"/>
</dbReference>
<evidence type="ECO:0000256" key="2">
    <source>
        <dbReference type="ARBA" id="ARBA00023125"/>
    </source>
</evidence>
<dbReference type="GO" id="GO:0003677">
    <property type="term" value="F:DNA binding"/>
    <property type="evidence" value="ECO:0007669"/>
    <property type="project" value="UniProtKB-KW"/>
</dbReference>
<dbReference type="InterPro" id="IPR036388">
    <property type="entry name" value="WH-like_DNA-bd_sf"/>
</dbReference>